<dbReference type="InterPro" id="IPR045500">
    <property type="entry name" value="DUF6491"/>
</dbReference>
<evidence type="ECO:0000256" key="1">
    <source>
        <dbReference type="SAM" id="SignalP"/>
    </source>
</evidence>
<protein>
    <recommendedName>
        <fullName evidence="4">Lipoprotein</fullName>
    </recommendedName>
</protein>
<dbReference type="Proteomes" id="UP000263833">
    <property type="component" value="Unassembled WGS sequence"/>
</dbReference>
<comment type="caution">
    <text evidence="2">The sequence shown here is derived from an EMBL/GenBank/DDBJ whole genome shotgun (WGS) entry which is preliminary data.</text>
</comment>
<name>A0A371B640_9SPHN</name>
<dbReference type="RefSeq" id="WP_115549974.1">
    <property type="nucleotide sequence ID" value="NZ_QRGP01000002.1"/>
</dbReference>
<keyword evidence="3" id="KW-1185">Reference proteome</keyword>
<dbReference type="OrthoDB" id="7596589at2"/>
<reference evidence="3" key="1">
    <citation type="submission" date="2018-08" db="EMBL/GenBank/DDBJ databases">
        <authorList>
            <person name="Kim S.-J."/>
            <person name="Jung G.-Y."/>
        </authorList>
    </citation>
    <scope>NUCLEOTIDE SEQUENCE [LARGE SCALE GENOMIC DNA]</scope>
    <source>
        <strain evidence="3">GY_G</strain>
    </source>
</reference>
<feature type="signal peptide" evidence="1">
    <location>
        <begin position="1"/>
        <end position="17"/>
    </location>
</feature>
<feature type="chain" id="PRO_5016744787" description="Lipoprotein" evidence="1">
    <location>
        <begin position="18"/>
        <end position="139"/>
    </location>
</feature>
<dbReference type="AlphaFoldDB" id="A0A371B640"/>
<dbReference type="EMBL" id="QRGP01000002">
    <property type="protein sequence ID" value="RDV02871.1"/>
    <property type="molecule type" value="Genomic_DNA"/>
</dbReference>
<evidence type="ECO:0000313" key="3">
    <source>
        <dbReference type="Proteomes" id="UP000263833"/>
    </source>
</evidence>
<gene>
    <name evidence="2" type="ORF">DXH95_13160</name>
</gene>
<accession>A0A371B640</accession>
<organism evidence="2 3">
    <name type="scientific">Sphingorhabdus pulchriflava</name>
    <dbReference type="NCBI Taxonomy" id="2292257"/>
    <lineage>
        <taxon>Bacteria</taxon>
        <taxon>Pseudomonadati</taxon>
        <taxon>Pseudomonadota</taxon>
        <taxon>Alphaproteobacteria</taxon>
        <taxon>Sphingomonadales</taxon>
        <taxon>Sphingomonadaceae</taxon>
        <taxon>Sphingorhabdus</taxon>
    </lineage>
</organism>
<dbReference type="Pfam" id="PF20101">
    <property type="entry name" value="DUF6491"/>
    <property type="match status" value="1"/>
</dbReference>
<sequence>MLRKGMVFAVTATIALAGCAYGDADSAPAPIRDKEAKILAKELKGKVAGEPRSCINSRGVDAIRISDDILLYRESGRLVYQNKLRGPCPGLTRGDDIMVTESFSGQLCSGDLIRLVDRTSGIQGPVCSLGNFVPYKKAK</sequence>
<keyword evidence="1" id="KW-0732">Signal</keyword>
<proteinExistence type="predicted"/>
<evidence type="ECO:0000313" key="2">
    <source>
        <dbReference type="EMBL" id="RDV02871.1"/>
    </source>
</evidence>
<evidence type="ECO:0008006" key="4">
    <source>
        <dbReference type="Google" id="ProtNLM"/>
    </source>
</evidence>
<dbReference type="PROSITE" id="PS51257">
    <property type="entry name" value="PROKAR_LIPOPROTEIN"/>
    <property type="match status" value="1"/>
</dbReference>